<dbReference type="Proteomes" id="UP000188726">
    <property type="component" value="Unassembled WGS sequence"/>
</dbReference>
<gene>
    <name evidence="3" type="ORF">BZG00_13330</name>
    <name evidence="4" type="ORF">BZG09_14975</name>
</gene>
<evidence type="ECO:0000256" key="1">
    <source>
        <dbReference type="ARBA" id="ARBA00023125"/>
    </source>
</evidence>
<dbReference type="NCBIfam" id="TIGR02043">
    <property type="entry name" value="ZntR"/>
    <property type="match status" value="1"/>
</dbReference>
<dbReference type="GO" id="GO:0008270">
    <property type="term" value="F:zinc ion binding"/>
    <property type="evidence" value="ECO:0007669"/>
    <property type="project" value="InterPro"/>
</dbReference>
<name>A0AB36JUN0_9GAMM</name>
<dbReference type="Gene3D" id="1.10.1660.10">
    <property type="match status" value="1"/>
</dbReference>
<dbReference type="EMBL" id="MUEK01000015">
    <property type="protein sequence ID" value="OOE38651.1"/>
    <property type="molecule type" value="Genomic_DNA"/>
</dbReference>
<dbReference type="GO" id="GO:0006351">
    <property type="term" value="P:DNA-templated transcription"/>
    <property type="evidence" value="ECO:0007669"/>
    <property type="project" value="InterPro"/>
</dbReference>
<dbReference type="SUPFAM" id="SSF46955">
    <property type="entry name" value="Putative DNA-binding domain"/>
    <property type="match status" value="1"/>
</dbReference>
<dbReference type="PRINTS" id="PR00040">
    <property type="entry name" value="HTHMERR"/>
</dbReference>
<dbReference type="Pfam" id="PF13411">
    <property type="entry name" value="MerR_1"/>
    <property type="match status" value="1"/>
</dbReference>
<sequence length="144" mass="15908">MTKLLQIGELAKHCGVSTDTLRFYEKSGLLAPSARTEGGYRLYADEDISQVMFILRGKEMGLSLDEIHELSDIREEATLHTCAEVKGITQRRLNEVSEKIAALERVKHALTRLNAACCGMDDDDATHCSILETLADSEDSNSCC</sequence>
<dbReference type="Proteomes" id="UP000189021">
    <property type="component" value="Unassembled WGS sequence"/>
</dbReference>
<dbReference type="PROSITE" id="PS00552">
    <property type="entry name" value="HTH_MERR_1"/>
    <property type="match status" value="1"/>
</dbReference>
<dbReference type="CDD" id="cd04770">
    <property type="entry name" value="HTH_HMRTR"/>
    <property type="match status" value="1"/>
</dbReference>
<organism evidence="3 6">
    <name type="scientific">Salinivibrio kushneri</name>
    <dbReference type="NCBI Taxonomy" id="1908198"/>
    <lineage>
        <taxon>Bacteria</taxon>
        <taxon>Pseudomonadati</taxon>
        <taxon>Pseudomonadota</taxon>
        <taxon>Gammaproteobacteria</taxon>
        <taxon>Vibrionales</taxon>
        <taxon>Vibrionaceae</taxon>
        <taxon>Salinivibrio</taxon>
    </lineage>
</organism>
<evidence type="ECO:0000313" key="6">
    <source>
        <dbReference type="Proteomes" id="UP000189021"/>
    </source>
</evidence>
<evidence type="ECO:0000313" key="5">
    <source>
        <dbReference type="Proteomes" id="UP000188726"/>
    </source>
</evidence>
<dbReference type="AlphaFoldDB" id="A0AB36JUN0"/>
<dbReference type="NCBIfam" id="NF007069">
    <property type="entry name" value="PRK09514.1"/>
    <property type="match status" value="1"/>
</dbReference>
<dbReference type="InterPro" id="IPR000551">
    <property type="entry name" value="MerR-type_HTH_dom"/>
</dbReference>
<evidence type="ECO:0000313" key="3">
    <source>
        <dbReference type="EMBL" id="OOE38651.1"/>
    </source>
</evidence>
<dbReference type="PANTHER" id="PTHR30204">
    <property type="entry name" value="REDOX-CYCLING DRUG-SENSING TRANSCRIPTIONAL ACTIVATOR SOXR"/>
    <property type="match status" value="1"/>
</dbReference>
<evidence type="ECO:0000259" key="2">
    <source>
        <dbReference type="PROSITE" id="PS50937"/>
    </source>
</evidence>
<accession>A0AB36JUN0</accession>
<dbReference type="PANTHER" id="PTHR30204:SF92">
    <property type="entry name" value="HTH-TYPE TRANSCRIPTIONAL REGULATOR ZNTR"/>
    <property type="match status" value="1"/>
</dbReference>
<dbReference type="InterPro" id="IPR047057">
    <property type="entry name" value="MerR_fam"/>
</dbReference>
<keyword evidence="6" id="KW-1185">Reference proteome</keyword>
<dbReference type="PROSITE" id="PS50937">
    <property type="entry name" value="HTH_MERR_2"/>
    <property type="match status" value="1"/>
</dbReference>
<dbReference type="InterPro" id="IPR011788">
    <property type="entry name" value="ZntR"/>
</dbReference>
<dbReference type="GO" id="GO:0003677">
    <property type="term" value="F:DNA binding"/>
    <property type="evidence" value="ECO:0007669"/>
    <property type="project" value="UniProtKB-KW"/>
</dbReference>
<comment type="caution">
    <text evidence="3">The sequence shown here is derived from an EMBL/GenBank/DDBJ whole genome shotgun (WGS) entry which is preliminary data.</text>
</comment>
<dbReference type="SMART" id="SM00422">
    <property type="entry name" value="HTH_MERR"/>
    <property type="match status" value="1"/>
</dbReference>
<dbReference type="InterPro" id="IPR009061">
    <property type="entry name" value="DNA-bd_dom_put_sf"/>
</dbReference>
<dbReference type="GO" id="GO:0003700">
    <property type="term" value="F:DNA-binding transcription factor activity"/>
    <property type="evidence" value="ECO:0007669"/>
    <property type="project" value="InterPro"/>
</dbReference>
<dbReference type="RefSeq" id="WP_077459473.1">
    <property type="nucleotide sequence ID" value="NZ_CP040021.1"/>
</dbReference>
<feature type="domain" description="HTH merR-type" evidence="2">
    <location>
        <begin position="4"/>
        <end position="73"/>
    </location>
</feature>
<protein>
    <submittedName>
        <fullName evidence="3">Zinc-responsive transcriptional regulator</fullName>
    </submittedName>
</protein>
<reference evidence="5 6" key="1">
    <citation type="journal article" date="2017" name="Genome Announc.">
        <title>Draft Genome Sequences of Salinivibrio proteolyticus, Salinivibrio sharmensis, Salinivibrio siamensis, Salinivibrio costicola subsp. alcaliphilus, Salinivibrio costicola subsp. vallismortis, and 29 New Isolates Belonging to the Genus Salinivibrio.</title>
        <authorList>
            <person name="Lopez-Hermoso C."/>
            <person name="de la Haba R.R."/>
            <person name="Sanchez-Porro C."/>
            <person name="Bayliss S.C."/>
            <person name="Feil E.J."/>
            <person name="Ventosa A."/>
        </authorList>
    </citation>
    <scope>NUCLEOTIDE SEQUENCE [LARGE SCALE GENOMIC DNA]</scope>
    <source>
        <strain evidence="3 6">AL184</strain>
        <strain evidence="4 5">IC202</strain>
    </source>
</reference>
<dbReference type="EMBL" id="MUEO01000052">
    <property type="protein sequence ID" value="OOE42025.1"/>
    <property type="molecule type" value="Genomic_DNA"/>
</dbReference>
<keyword evidence="1" id="KW-0238">DNA-binding</keyword>
<evidence type="ECO:0000313" key="4">
    <source>
        <dbReference type="EMBL" id="OOE42025.1"/>
    </source>
</evidence>
<proteinExistence type="predicted"/>